<keyword evidence="1" id="KW-0812">Transmembrane</keyword>
<reference evidence="2" key="1">
    <citation type="submission" date="2022-08" db="EMBL/GenBank/DDBJ databases">
        <title>Genome sequencing of akame (Lates japonicus).</title>
        <authorList>
            <person name="Hashiguchi Y."/>
            <person name="Takahashi H."/>
        </authorList>
    </citation>
    <scope>NUCLEOTIDE SEQUENCE</scope>
    <source>
        <strain evidence="2">Kochi</strain>
    </source>
</reference>
<protein>
    <submittedName>
        <fullName evidence="2">Tetraspanin-33-like protein</fullName>
    </submittedName>
</protein>
<evidence type="ECO:0000256" key="1">
    <source>
        <dbReference type="SAM" id="Phobius"/>
    </source>
</evidence>
<dbReference type="Proteomes" id="UP001279410">
    <property type="component" value="Unassembled WGS sequence"/>
</dbReference>
<keyword evidence="3" id="KW-1185">Reference proteome</keyword>
<name>A0AAD3MVJ6_LATJO</name>
<evidence type="ECO:0000313" key="3">
    <source>
        <dbReference type="Proteomes" id="UP001279410"/>
    </source>
</evidence>
<dbReference type="AlphaFoldDB" id="A0AAD3MVJ6"/>
<accession>A0AAD3MVJ6</accession>
<sequence>MDRKLNLNRAETFSFVNPWIRYFLFFFSFLFWTRPVAEHCSPNPSGLCPLASLGLTKLATSHTIRWEKPYPSL</sequence>
<gene>
    <name evidence="2" type="ORF">AKAME5_001257400</name>
</gene>
<comment type="caution">
    <text evidence="2">The sequence shown here is derived from an EMBL/GenBank/DDBJ whole genome shotgun (WGS) entry which is preliminary data.</text>
</comment>
<keyword evidence="1" id="KW-1133">Transmembrane helix</keyword>
<evidence type="ECO:0000313" key="2">
    <source>
        <dbReference type="EMBL" id="GLD60701.1"/>
    </source>
</evidence>
<organism evidence="2 3">
    <name type="scientific">Lates japonicus</name>
    <name type="common">Japanese lates</name>
    <dbReference type="NCBI Taxonomy" id="270547"/>
    <lineage>
        <taxon>Eukaryota</taxon>
        <taxon>Metazoa</taxon>
        <taxon>Chordata</taxon>
        <taxon>Craniata</taxon>
        <taxon>Vertebrata</taxon>
        <taxon>Euteleostomi</taxon>
        <taxon>Actinopterygii</taxon>
        <taxon>Neopterygii</taxon>
        <taxon>Teleostei</taxon>
        <taxon>Neoteleostei</taxon>
        <taxon>Acanthomorphata</taxon>
        <taxon>Carangaria</taxon>
        <taxon>Carangaria incertae sedis</taxon>
        <taxon>Centropomidae</taxon>
        <taxon>Lates</taxon>
    </lineage>
</organism>
<proteinExistence type="predicted"/>
<keyword evidence="1" id="KW-0472">Membrane</keyword>
<feature type="transmembrane region" description="Helical" evidence="1">
    <location>
        <begin position="12"/>
        <end position="32"/>
    </location>
</feature>
<dbReference type="EMBL" id="BRZM01000042">
    <property type="protein sequence ID" value="GLD60701.1"/>
    <property type="molecule type" value="Genomic_DNA"/>
</dbReference>